<feature type="compositionally biased region" description="Basic and acidic residues" evidence="1">
    <location>
        <begin position="73"/>
        <end position="82"/>
    </location>
</feature>
<dbReference type="InterPro" id="IPR036623">
    <property type="entry name" value="Hemimethylated_DNA-bd_sf"/>
</dbReference>
<dbReference type="InterPro" id="IPR053189">
    <property type="entry name" value="Clp_protease_adapter_ClpF"/>
</dbReference>
<dbReference type="Gene3D" id="2.30.30.390">
    <property type="entry name" value="Hemimethylated DNA-binding domain"/>
    <property type="match status" value="1"/>
</dbReference>
<dbReference type="Pfam" id="PF08755">
    <property type="entry name" value="YccV-like"/>
    <property type="match status" value="1"/>
</dbReference>
<evidence type="ECO:0000259" key="2">
    <source>
        <dbReference type="SMART" id="SM00992"/>
    </source>
</evidence>
<dbReference type="PANTHER" id="PTHR48439:SF1">
    <property type="entry name" value="HEMIMETHYLATED DNA-BINDING DOMAIN-CONTAINING PROTEIN"/>
    <property type="match status" value="1"/>
</dbReference>
<dbReference type="GO" id="GO:0003677">
    <property type="term" value="F:DNA binding"/>
    <property type="evidence" value="ECO:0007669"/>
    <property type="project" value="InterPro"/>
</dbReference>
<name>A0A8J4BV49_9CHLO</name>
<dbReference type="InterPro" id="IPR001943">
    <property type="entry name" value="UVR_dom"/>
</dbReference>
<dbReference type="Pfam" id="PF02151">
    <property type="entry name" value="UVR"/>
    <property type="match status" value="1"/>
</dbReference>
<evidence type="ECO:0000313" key="3">
    <source>
        <dbReference type="EMBL" id="GIL69433.1"/>
    </source>
</evidence>
<evidence type="ECO:0000256" key="1">
    <source>
        <dbReference type="SAM" id="MobiDB-lite"/>
    </source>
</evidence>
<dbReference type="EMBL" id="BNCQ01000032">
    <property type="protein sequence ID" value="GIM09726.1"/>
    <property type="molecule type" value="Genomic_DNA"/>
</dbReference>
<dbReference type="SMART" id="SM00992">
    <property type="entry name" value="YccV-like"/>
    <property type="match status" value="1"/>
</dbReference>
<keyword evidence="5" id="KW-1185">Reference proteome</keyword>
<dbReference type="AlphaFoldDB" id="A0A8J4BV49"/>
<dbReference type="InterPro" id="IPR011722">
    <property type="entry name" value="Hemimethylated_DNA-bd_dom"/>
</dbReference>
<accession>A0A8J4BV49</accession>
<feature type="region of interest" description="Disordered" evidence="1">
    <location>
        <begin position="69"/>
        <end position="91"/>
    </location>
</feature>
<dbReference type="SUPFAM" id="SSF141255">
    <property type="entry name" value="YccV-like"/>
    <property type="match status" value="1"/>
</dbReference>
<dbReference type="PANTHER" id="PTHR48439">
    <property type="entry name" value="HEMIMETHYLATED DNA-BINDING DOMAIN-CONTAINING PROTEIN"/>
    <property type="match status" value="1"/>
</dbReference>
<sequence length="371" mass="42111">MQLQCAWRHARATAPAFQPAKAPLHPTKTICTFWRSTTAPALTTTRILRSRVVEPRTCQSLTLRRAFSGDWNDGAKGREPKDGVAQPAGERERSMLVNEEVVYFIFQLDLDTQLQRCLNYEAYEAAQEVRKKRQRVDEAVQQMRERKARNTGVPAASTQLGATDFATEGLRLRSEMQRAVEAENYADAAKYRDLLRDLETQIKKAAALAAEWDTSSTSAGGPQLRLGQRVMHRQLGYRGLVVGWDSQCCESEDWIAQAKVKELKGGTRQVFYHLLVDARDWEYDAHLPPVAYAPEELLLSPEMESEGAKSWAEVYGNDPLQHPYLYILFLGMDGRGDYLPCRQLRDKYNVQRRDVYRPGEDGSMAPQQPGQ</sequence>
<dbReference type="NCBIfam" id="TIGR02097">
    <property type="entry name" value="yccV"/>
    <property type="match status" value="1"/>
</dbReference>
<gene>
    <name evidence="3" type="ORF">Vretifemale_350</name>
    <name evidence="4" type="ORF">Vretimale_13529</name>
</gene>
<evidence type="ECO:0000313" key="5">
    <source>
        <dbReference type="Proteomes" id="UP000747110"/>
    </source>
</evidence>
<protein>
    <recommendedName>
        <fullName evidence="2">Hemimethylated DNA-binding domain-containing protein</fullName>
    </recommendedName>
</protein>
<dbReference type="OrthoDB" id="28868at2759"/>
<proteinExistence type="predicted"/>
<organism evidence="3 5">
    <name type="scientific">Volvox reticuliferus</name>
    <dbReference type="NCBI Taxonomy" id="1737510"/>
    <lineage>
        <taxon>Eukaryota</taxon>
        <taxon>Viridiplantae</taxon>
        <taxon>Chlorophyta</taxon>
        <taxon>core chlorophytes</taxon>
        <taxon>Chlorophyceae</taxon>
        <taxon>CS clade</taxon>
        <taxon>Chlamydomonadales</taxon>
        <taxon>Volvocaceae</taxon>
        <taxon>Volvox</taxon>
    </lineage>
</organism>
<evidence type="ECO:0000313" key="4">
    <source>
        <dbReference type="EMBL" id="GIM09726.1"/>
    </source>
</evidence>
<feature type="domain" description="Hemimethylated DNA-binding" evidence="2">
    <location>
        <begin position="221"/>
        <end position="340"/>
    </location>
</feature>
<dbReference type="Proteomes" id="UP000747110">
    <property type="component" value="Unassembled WGS sequence"/>
</dbReference>
<reference evidence="3" key="1">
    <citation type="journal article" date="2021" name="Proc. Natl. Acad. Sci. U.S.A.">
        <title>Three genomes in the algal genus Volvox reveal the fate of a haploid sex-determining region after a transition to homothallism.</title>
        <authorList>
            <person name="Yamamoto K."/>
            <person name="Hamaji T."/>
            <person name="Kawai-Toyooka H."/>
            <person name="Matsuzaki R."/>
            <person name="Takahashi F."/>
            <person name="Nishimura Y."/>
            <person name="Kawachi M."/>
            <person name="Noguchi H."/>
            <person name="Minakuchi Y."/>
            <person name="Umen J.G."/>
            <person name="Toyoda A."/>
            <person name="Nozaki H."/>
        </authorList>
    </citation>
    <scope>NUCLEOTIDE SEQUENCE</scope>
    <source>
        <strain evidence="4">NIES-3785</strain>
        <strain evidence="3">NIES-3786</strain>
    </source>
</reference>
<dbReference type="EMBL" id="BNCP01000001">
    <property type="protein sequence ID" value="GIL69433.1"/>
    <property type="molecule type" value="Genomic_DNA"/>
</dbReference>
<comment type="caution">
    <text evidence="3">The sequence shown here is derived from an EMBL/GenBank/DDBJ whole genome shotgun (WGS) entry which is preliminary data.</text>
</comment>
<dbReference type="Proteomes" id="UP000722791">
    <property type="component" value="Unassembled WGS sequence"/>
</dbReference>